<keyword evidence="3 7" id="KW-0812">Transmembrane</keyword>
<dbReference type="Proteomes" id="UP000494119">
    <property type="component" value="Unassembled WGS sequence"/>
</dbReference>
<feature type="transmembrane region" description="Helical" evidence="7">
    <location>
        <begin position="199"/>
        <end position="219"/>
    </location>
</feature>
<dbReference type="Pfam" id="PF02133">
    <property type="entry name" value="Transp_cyt_pur"/>
    <property type="match status" value="1"/>
</dbReference>
<evidence type="ECO:0000256" key="2">
    <source>
        <dbReference type="ARBA" id="ARBA00008974"/>
    </source>
</evidence>
<feature type="transmembrane region" description="Helical" evidence="7">
    <location>
        <begin position="439"/>
        <end position="457"/>
    </location>
</feature>
<dbReference type="GO" id="GO:0015205">
    <property type="term" value="F:nucleobase transmembrane transporter activity"/>
    <property type="evidence" value="ECO:0007669"/>
    <property type="project" value="TreeGrafter"/>
</dbReference>
<evidence type="ECO:0000256" key="4">
    <source>
        <dbReference type="ARBA" id="ARBA00022989"/>
    </source>
</evidence>
<feature type="transmembrane region" description="Helical" evidence="7">
    <location>
        <begin position="239"/>
        <end position="258"/>
    </location>
</feature>
<feature type="transmembrane region" description="Helical" evidence="7">
    <location>
        <begin position="77"/>
        <end position="96"/>
    </location>
</feature>
<dbReference type="PANTHER" id="PTHR30618:SF6">
    <property type="entry name" value="NCS1 FAMILY NUCLEOBASE:CATION SYMPORTER-1"/>
    <property type="match status" value="1"/>
</dbReference>
<dbReference type="GO" id="GO:0005886">
    <property type="term" value="C:plasma membrane"/>
    <property type="evidence" value="ECO:0007669"/>
    <property type="project" value="TreeGrafter"/>
</dbReference>
<name>A0A6J5FCJ0_9BURK</name>
<feature type="transmembrane region" description="Helical" evidence="7">
    <location>
        <begin position="364"/>
        <end position="380"/>
    </location>
</feature>
<feature type="transmembrane region" description="Helical" evidence="7">
    <location>
        <begin position="278"/>
        <end position="300"/>
    </location>
</feature>
<keyword evidence="9" id="KW-1185">Reference proteome</keyword>
<evidence type="ECO:0000256" key="7">
    <source>
        <dbReference type="SAM" id="Phobius"/>
    </source>
</evidence>
<reference evidence="8 9" key="1">
    <citation type="submission" date="2020-04" db="EMBL/GenBank/DDBJ databases">
        <authorList>
            <person name="De Canck E."/>
        </authorList>
    </citation>
    <scope>NUCLEOTIDE SEQUENCE [LARGE SCALE GENOMIC DNA]</scope>
    <source>
        <strain evidence="8 9">LMG 28688</strain>
    </source>
</reference>
<keyword evidence="4 7" id="KW-1133">Transmembrane helix</keyword>
<dbReference type="EMBL" id="CADIKL010000002">
    <property type="protein sequence ID" value="CAB3777398.1"/>
    <property type="molecule type" value="Genomic_DNA"/>
</dbReference>
<evidence type="ECO:0000256" key="1">
    <source>
        <dbReference type="ARBA" id="ARBA00004141"/>
    </source>
</evidence>
<sequence>MSTAPSIGGEGPAPGSDENMAGAHERLYNHDLAPVPLAKRTWTGYSIFAMWMSDVHSVGGYTFAASLFLLGISGWQVLMALTLGILIVYVLMNWVGKPSLVHGIPFPVMARVSMGVMGANLAALIRGVVGIVWYGVQTYFASKAVATLLLLFVPSAVALRGVSFIRLDGLGWVSFLFMWSFQLIIFQRGMETIRKFIDFCGPAVYVVMFVLMGWILSQAGLGSLNLTLGGNVLSGGQQLLSMANATLLVVAYFAALLLNFGDFARFGKNEHQMKVGNFLGLPVNFIVFAIITVIVTSGSAKVFGTMIMDPVEIVSRIQNKFAVAIGSITFIIATMGINIVANFVSPAYDIANLFPKHVDFKKGGLIASVLAVLVCPWIFVDSPKAITIFVSVFGAVLAPMYGVMMADYYLIKKQALRTAELYTMSPEGRFYYDGGWNRVGLTALLVSGLISVGWEISTQLLKILPANNFGWVIGAVAGASIYTVMMRLAKRE</sequence>
<dbReference type="InterPro" id="IPR001248">
    <property type="entry name" value="Pur-cyt_permease"/>
</dbReference>
<comment type="similarity">
    <text evidence="2">Belongs to the purine-cytosine permease (2.A.39) family.</text>
</comment>
<protein>
    <submittedName>
        <fullName evidence="8">Putative allantoin permease</fullName>
    </submittedName>
</protein>
<dbReference type="AlphaFoldDB" id="A0A6J5FCJ0"/>
<feature type="transmembrane region" description="Helical" evidence="7">
    <location>
        <begin position="108"/>
        <end position="133"/>
    </location>
</feature>
<feature type="transmembrane region" description="Helical" evidence="7">
    <location>
        <begin position="469"/>
        <end position="489"/>
    </location>
</feature>
<proteinExistence type="inferred from homology"/>
<keyword evidence="5 7" id="KW-0472">Membrane</keyword>
<dbReference type="CDD" id="cd11555">
    <property type="entry name" value="SLC-NCS1sbd_u1"/>
    <property type="match status" value="1"/>
</dbReference>
<evidence type="ECO:0000256" key="3">
    <source>
        <dbReference type="ARBA" id="ARBA00022692"/>
    </source>
</evidence>
<feature type="transmembrane region" description="Helical" evidence="7">
    <location>
        <begin position="45"/>
        <end position="70"/>
    </location>
</feature>
<feature type="region of interest" description="Disordered" evidence="6">
    <location>
        <begin position="1"/>
        <end position="20"/>
    </location>
</feature>
<comment type="subcellular location">
    <subcellularLocation>
        <location evidence="1">Membrane</location>
        <topology evidence="1">Multi-pass membrane protein</topology>
    </subcellularLocation>
</comment>
<feature type="transmembrane region" description="Helical" evidence="7">
    <location>
        <begin position="145"/>
        <end position="163"/>
    </location>
</feature>
<evidence type="ECO:0000256" key="6">
    <source>
        <dbReference type="SAM" id="MobiDB-lite"/>
    </source>
</evidence>
<gene>
    <name evidence="8" type="primary">pucI_1</name>
    <name evidence="8" type="ORF">LMG28688_00350</name>
</gene>
<evidence type="ECO:0000313" key="8">
    <source>
        <dbReference type="EMBL" id="CAB3777398.1"/>
    </source>
</evidence>
<feature type="transmembrane region" description="Helical" evidence="7">
    <location>
        <begin position="386"/>
        <end position="411"/>
    </location>
</feature>
<feature type="transmembrane region" description="Helical" evidence="7">
    <location>
        <begin position="169"/>
        <end position="187"/>
    </location>
</feature>
<dbReference type="Gene3D" id="1.10.4160.10">
    <property type="entry name" value="Hydantoin permease"/>
    <property type="match status" value="1"/>
</dbReference>
<feature type="transmembrane region" description="Helical" evidence="7">
    <location>
        <begin position="320"/>
        <end position="344"/>
    </location>
</feature>
<evidence type="ECO:0000256" key="5">
    <source>
        <dbReference type="ARBA" id="ARBA00023136"/>
    </source>
</evidence>
<dbReference type="PANTHER" id="PTHR30618">
    <property type="entry name" value="NCS1 FAMILY PURINE/PYRIMIDINE TRANSPORTER"/>
    <property type="match status" value="1"/>
</dbReference>
<accession>A0A6J5FCJ0</accession>
<organism evidence="8 9">
    <name type="scientific">Paraburkholderia caffeinitolerans</name>
    <dbReference type="NCBI Taxonomy" id="1723730"/>
    <lineage>
        <taxon>Bacteria</taxon>
        <taxon>Pseudomonadati</taxon>
        <taxon>Pseudomonadota</taxon>
        <taxon>Betaproteobacteria</taxon>
        <taxon>Burkholderiales</taxon>
        <taxon>Burkholderiaceae</taxon>
        <taxon>Paraburkholderia</taxon>
    </lineage>
</organism>
<dbReference type="InterPro" id="IPR045225">
    <property type="entry name" value="Uracil/uridine/allantoin_perm"/>
</dbReference>
<evidence type="ECO:0000313" key="9">
    <source>
        <dbReference type="Proteomes" id="UP000494119"/>
    </source>
</evidence>